<proteinExistence type="predicted"/>
<dbReference type="AlphaFoldDB" id="A0A8D8T2E3"/>
<evidence type="ECO:0000256" key="2">
    <source>
        <dbReference type="ARBA" id="ARBA00023043"/>
    </source>
</evidence>
<sequence length="205" mass="23333">MLGKGGKLIKQYAYDHTKDLHIAVNNKHIEMVKMLLDKGADINECDKNNDTPLLLSIGNKDTDMVKLLLNEGAKFNEYNTSQQTPLYFAVMSKNLNIVQLLLDKGATLYTSKKNKNRIKRNLLHIAVENKDFGMVQMLLIKGFHVNACNNTKDTPLHMAAKSGVLEKRLIERNKEGKRIRTKRLRGFQKDGKKCIEKIDPLTRGL</sequence>
<dbReference type="PANTHER" id="PTHR24171:SF9">
    <property type="entry name" value="ANKYRIN REPEAT DOMAIN-CONTAINING PROTEIN 39"/>
    <property type="match status" value="1"/>
</dbReference>
<dbReference type="Pfam" id="PF12796">
    <property type="entry name" value="Ank_2"/>
    <property type="match status" value="2"/>
</dbReference>
<feature type="repeat" description="ANK" evidence="3">
    <location>
        <begin position="48"/>
        <end position="80"/>
    </location>
</feature>
<feature type="repeat" description="ANK" evidence="3">
    <location>
        <begin position="118"/>
        <end position="150"/>
    </location>
</feature>
<dbReference type="SUPFAM" id="SSF48403">
    <property type="entry name" value="Ankyrin repeat"/>
    <property type="match status" value="1"/>
</dbReference>
<feature type="repeat" description="ANK" evidence="3">
    <location>
        <begin position="81"/>
        <end position="113"/>
    </location>
</feature>
<dbReference type="PANTHER" id="PTHR24171">
    <property type="entry name" value="ANKYRIN REPEAT DOMAIN-CONTAINING PROTEIN 39-RELATED"/>
    <property type="match status" value="1"/>
</dbReference>
<evidence type="ECO:0000256" key="1">
    <source>
        <dbReference type="ARBA" id="ARBA00022737"/>
    </source>
</evidence>
<accession>A0A8D8T2E3</accession>
<dbReference type="InterPro" id="IPR002110">
    <property type="entry name" value="Ankyrin_rpt"/>
</dbReference>
<dbReference type="SMART" id="SM00248">
    <property type="entry name" value="ANK"/>
    <property type="match status" value="5"/>
</dbReference>
<name>A0A8D8T2E3_9HEMI</name>
<dbReference type="PROSITE" id="PS50088">
    <property type="entry name" value="ANK_REPEAT"/>
    <property type="match status" value="4"/>
</dbReference>
<evidence type="ECO:0000313" key="4">
    <source>
        <dbReference type="EMBL" id="CAG6676677.1"/>
    </source>
</evidence>
<dbReference type="Gene3D" id="1.25.40.20">
    <property type="entry name" value="Ankyrin repeat-containing domain"/>
    <property type="match status" value="2"/>
</dbReference>
<reference evidence="4" key="1">
    <citation type="submission" date="2021-05" db="EMBL/GenBank/DDBJ databases">
        <authorList>
            <person name="Alioto T."/>
            <person name="Alioto T."/>
            <person name="Gomez Garrido J."/>
        </authorList>
    </citation>
    <scope>NUCLEOTIDE SEQUENCE</scope>
</reference>
<keyword evidence="2 3" id="KW-0040">ANK repeat</keyword>
<feature type="repeat" description="ANK" evidence="3">
    <location>
        <begin position="15"/>
        <end position="47"/>
    </location>
</feature>
<dbReference type="InterPro" id="IPR036770">
    <property type="entry name" value="Ankyrin_rpt-contain_sf"/>
</dbReference>
<evidence type="ECO:0000256" key="3">
    <source>
        <dbReference type="PROSITE-ProRule" id="PRU00023"/>
    </source>
</evidence>
<keyword evidence="1" id="KW-0677">Repeat</keyword>
<protein>
    <submittedName>
        <fullName evidence="4">Serine/threonine-protein phosphatase 6 regulatory ankyrin repeat subunit B</fullName>
    </submittedName>
</protein>
<organism evidence="4">
    <name type="scientific">Cacopsylla melanoneura</name>
    <dbReference type="NCBI Taxonomy" id="428564"/>
    <lineage>
        <taxon>Eukaryota</taxon>
        <taxon>Metazoa</taxon>
        <taxon>Ecdysozoa</taxon>
        <taxon>Arthropoda</taxon>
        <taxon>Hexapoda</taxon>
        <taxon>Insecta</taxon>
        <taxon>Pterygota</taxon>
        <taxon>Neoptera</taxon>
        <taxon>Paraneoptera</taxon>
        <taxon>Hemiptera</taxon>
        <taxon>Sternorrhyncha</taxon>
        <taxon>Psylloidea</taxon>
        <taxon>Psyllidae</taxon>
        <taxon>Psyllinae</taxon>
        <taxon>Cacopsylla</taxon>
    </lineage>
</organism>
<dbReference type="EMBL" id="HBUF01240386">
    <property type="protein sequence ID" value="CAG6676677.1"/>
    <property type="molecule type" value="Transcribed_RNA"/>
</dbReference>
<dbReference type="PROSITE" id="PS50297">
    <property type="entry name" value="ANK_REP_REGION"/>
    <property type="match status" value="3"/>
</dbReference>